<keyword evidence="1" id="KW-0472">Membrane</keyword>
<feature type="domain" description="DUF4397" evidence="2">
    <location>
        <begin position="44"/>
        <end position="151"/>
    </location>
</feature>
<keyword evidence="1" id="KW-0812">Transmembrane</keyword>
<keyword evidence="1" id="KW-1133">Transmembrane helix</keyword>
<organism evidence="3 4">
    <name type="scientific">Pedobacter boryungensis</name>
    <dbReference type="NCBI Taxonomy" id="869962"/>
    <lineage>
        <taxon>Bacteria</taxon>
        <taxon>Pseudomonadati</taxon>
        <taxon>Bacteroidota</taxon>
        <taxon>Sphingobacteriia</taxon>
        <taxon>Sphingobacteriales</taxon>
        <taxon>Sphingobacteriaceae</taxon>
        <taxon>Pedobacter</taxon>
    </lineage>
</organism>
<dbReference type="RefSeq" id="WP_173268478.1">
    <property type="nucleotide sequence ID" value="NZ_JABMKV010000001.1"/>
</dbReference>
<gene>
    <name evidence="3" type="ORF">HQN85_00970</name>
</gene>
<evidence type="ECO:0000313" key="3">
    <source>
        <dbReference type="EMBL" id="NQX30280.1"/>
    </source>
</evidence>
<keyword evidence="4" id="KW-1185">Reference proteome</keyword>
<dbReference type="InterPro" id="IPR025510">
    <property type="entry name" value="DUF4397"/>
</dbReference>
<reference evidence="3 4" key="1">
    <citation type="submission" date="2020-05" db="EMBL/GenBank/DDBJ databases">
        <title>Description of Pedobacter foliorum sp. nov.</title>
        <authorList>
            <person name="Qi S."/>
            <person name="Carlier A."/>
            <person name="Cnockaert M."/>
            <person name="Vandamme P."/>
        </authorList>
    </citation>
    <scope>NUCLEOTIDE SEQUENCE [LARGE SCALE GENOMIC DNA]</scope>
    <source>
        <strain evidence="3 4">LMG 31300</strain>
    </source>
</reference>
<dbReference type="Pfam" id="PF14344">
    <property type="entry name" value="DUF4397"/>
    <property type="match status" value="1"/>
</dbReference>
<evidence type="ECO:0000256" key="1">
    <source>
        <dbReference type="SAM" id="Phobius"/>
    </source>
</evidence>
<evidence type="ECO:0000259" key="2">
    <source>
        <dbReference type="Pfam" id="PF14344"/>
    </source>
</evidence>
<accession>A0ABX2D8B0</accession>
<evidence type="ECO:0000313" key="4">
    <source>
        <dbReference type="Proteomes" id="UP000762110"/>
    </source>
</evidence>
<proteinExistence type="predicted"/>
<protein>
    <submittedName>
        <fullName evidence="3">DUF4397 domain-containing protein</fullName>
    </submittedName>
</protein>
<dbReference type="EMBL" id="JABMKV010000001">
    <property type="protein sequence ID" value="NQX30280.1"/>
    <property type="molecule type" value="Genomic_DNA"/>
</dbReference>
<name>A0ABX2D8B0_9SPHI</name>
<feature type="transmembrane region" description="Helical" evidence="1">
    <location>
        <begin position="12"/>
        <end position="29"/>
    </location>
</feature>
<comment type="caution">
    <text evidence="3">The sequence shown here is derived from an EMBL/GenBank/DDBJ whole genome shotgun (WGS) entry which is preliminary data.</text>
</comment>
<sequence>MKITLLAVHRVYLYLGLTFFATLCCLFSCKKDIAISNKVVTGEAKVKLVNASHTTSAVDFYLDNVKVNTQSLAYGEGSNYFKVSSGTKNASFANTDENASAKVIFVPTFSYTSFYVEDKSNKGEVLTFEDNLGTTAIGKANVRFINLSPYFSNAVNVNLTGNVLLINSLPFKEASDYFSIDPTIDLRISILGVGGFKVLSGAEFEAGKIYTIWFSGTSNSNLTINKITYN</sequence>
<dbReference type="Proteomes" id="UP000762110">
    <property type="component" value="Unassembled WGS sequence"/>
</dbReference>